<sequence length="287" mass="30082">MDIFLTARRHTEADESCFGNCSTSAYKCRFSLCDESFLAALPSWCVSCLAVPGRSPPSKLPSHAGLVRTQLFILPDGKRLEQQAAVTHADVTGLESGVFGPLMGTILFKALCQVGLDRLMENTADEKQAVPAARKTAPTPASPALLLRRAPFASCAPAAAPARSPPPPLPPPSAASAALRRDAYPAGLPAPPAPAGRLQHPLGRPAATPADSPPGILRPGCSGGAKKAHRCSPCASRRPLPTRCLALPRETPNWRWPTIAGRSTSPIQISISWVSSPTTPMRTGAGL</sequence>
<gene>
    <name evidence="2" type="ORF">JRQ81_011944</name>
</gene>
<organism evidence="2 3">
    <name type="scientific">Phrynocephalus forsythii</name>
    <dbReference type="NCBI Taxonomy" id="171643"/>
    <lineage>
        <taxon>Eukaryota</taxon>
        <taxon>Metazoa</taxon>
        <taxon>Chordata</taxon>
        <taxon>Craniata</taxon>
        <taxon>Vertebrata</taxon>
        <taxon>Euteleostomi</taxon>
        <taxon>Lepidosauria</taxon>
        <taxon>Squamata</taxon>
        <taxon>Bifurcata</taxon>
        <taxon>Unidentata</taxon>
        <taxon>Episquamata</taxon>
        <taxon>Toxicofera</taxon>
        <taxon>Iguania</taxon>
        <taxon>Acrodonta</taxon>
        <taxon>Agamidae</taxon>
        <taxon>Agaminae</taxon>
        <taxon>Phrynocephalus</taxon>
    </lineage>
</organism>
<reference evidence="2" key="1">
    <citation type="journal article" date="2023" name="DNA Res.">
        <title>Chromosome-level genome assembly of Phrynocephalus forsythii using third-generation DNA sequencing and Hi-C analysis.</title>
        <authorList>
            <person name="Qi Y."/>
            <person name="Zhao W."/>
            <person name="Zhao Y."/>
            <person name="Niu C."/>
            <person name="Cao S."/>
            <person name="Zhang Y."/>
        </authorList>
    </citation>
    <scope>NUCLEOTIDE SEQUENCE</scope>
    <source>
        <tissue evidence="2">Muscle</tissue>
    </source>
</reference>
<protein>
    <submittedName>
        <fullName evidence="2">Uncharacterized protein</fullName>
    </submittedName>
</protein>
<dbReference type="AlphaFoldDB" id="A0A9Q0X7B7"/>
<name>A0A9Q0X7B7_9SAUR</name>
<feature type="region of interest" description="Disordered" evidence="1">
    <location>
        <begin position="157"/>
        <end position="176"/>
    </location>
</feature>
<dbReference type="EMBL" id="JAPFRF010000023">
    <property type="protein sequence ID" value="KAJ7304389.1"/>
    <property type="molecule type" value="Genomic_DNA"/>
</dbReference>
<proteinExistence type="predicted"/>
<keyword evidence="3" id="KW-1185">Reference proteome</keyword>
<feature type="compositionally biased region" description="Pro residues" evidence="1">
    <location>
        <begin position="163"/>
        <end position="173"/>
    </location>
</feature>
<evidence type="ECO:0000313" key="3">
    <source>
        <dbReference type="Proteomes" id="UP001142489"/>
    </source>
</evidence>
<evidence type="ECO:0000313" key="2">
    <source>
        <dbReference type="EMBL" id="KAJ7304389.1"/>
    </source>
</evidence>
<accession>A0A9Q0X7B7</accession>
<feature type="region of interest" description="Disordered" evidence="1">
    <location>
        <begin position="184"/>
        <end position="222"/>
    </location>
</feature>
<evidence type="ECO:0000256" key="1">
    <source>
        <dbReference type="SAM" id="MobiDB-lite"/>
    </source>
</evidence>
<comment type="caution">
    <text evidence="2">The sequence shown here is derived from an EMBL/GenBank/DDBJ whole genome shotgun (WGS) entry which is preliminary data.</text>
</comment>
<dbReference type="Proteomes" id="UP001142489">
    <property type="component" value="Unassembled WGS sequence"/>
</dbReference>